<organism evidence="2 3">
    <name type="scientific">Ruminococcus bromii</name>
    <dbReference type="NCBI Taxonomy" id="40518"/>
    <lineage>
        <taxon>Bacteria</taxon>
        <taxon>Bacillati</taxon>
        <taxon>Bacillota</taxon>
        <taxon>Clostridia</taxon>
        <taxon>Eubacteriales</taxon>
        <taxon>Oscillospiraceae</taxon>
        <taxon>Ruminococcus</taxon>
    </lineage>
</organism>
<dbReference type="EMBL" id="SNUZ01000003">
    <property type="protein sequence ID" value="MCL3786889.1"/>
    <property type="molecule type" value="Genomic_DNA"/>
</dbReference>
<name>A0ABT0NFK2_9FIRM</name>
<dbReference type="InterPro" id="IPR007921">
    <property type="entry name" value="CHAP_dom"/>
</dbReference>
<keyword evidence="3" id="KW-1185">Reference proteome</keyword>
<evidence type="ECO:0000313" key="3">
    <source>
        <dbReference type="Proteomes" id="UP001056693"/>
    </source>
</evidence>
<dbReference type="Pfam" id="PF00404">
    <property type="entry name" value="Dockerin_1"/>
    <property type="match status" value="1"/>
</dbReference>
<gene>
    <name evidence="2" type="ORF">E2N93_02445</name>
</gene>
<evidence type="ECO:0000259" key="1">
    <source>
        <dbReference type="PROSITE" id="PS51766"/>
    </source>
</evidence>
<dbReference type="InterPro" id="IPR036439">
    <property type="entry name" value="Dockerin_dom_sf"/>
</dbReference>
<comment type="caution">
    <text evidence="2">The sequence shown here is derived from an EMBL/GenBank/DDBJ whole genome shotgun (WGS) entry which is preliminary data.</text>
</comment>
<dbReference type="Gene3D" id="1.10.1330.10">
    <property type="entry name" value="Dockerin domain"/>
    <property type="match status" value="1"/>
</dbReference>
<dbReference type="Pfam" id="PF05257">
    <property type="entry name" value="CHAP"/>
    <property type="match status" value="1"/>
</dbReference>
<feature type="domain" description="Dockerin" evidence="1">
    <location>
        <begin position="545"/>
        <end position="607"/>
    </location>
</feature>
<proteinExistence type="predicted"/>
<dbReference type="InterPro" id="IPR002105">
    <property type="entry name" value="Dockerin_1_rpt"/>
</dbReference>
<reference evidence="2 3" key="1">
    <citation type="submission" date="2019-03" db="EMBL/GenBank/DDBJ databases">
        <authorList>
            <person name="Molinero N."/>
            <person name="Sanchez B."/>
            <person name="Walker A."/>
            <person name="Duncan S."/>
            <person name="Delgado S."/>
            <person name="Margolles A."/>
        </authorList>
    </citation>
    <scope>NUCLEOTIDE SEQUENCE [LARGE SCALE GENOMIC DNA]</scope>
    <source>
        <strain evidence="2 3">IPLA60002</strain>
    </source>
</reference>
<dbReference type="RefSeq" id="WP_249375979.1">
    <property type="nucleotide sequence ID" value="NZ_SNUZ01000003.1"/>
</dbReference>
<evidence type="ECO:0000313" key="2">
    <source>
        <dbReference type="EMBL" id="MCL3786889.1"/>
    </source>
</evidence>
<dbReference type="PROSITE" id="PS51766">
    <property type="entry name" value="DOCKERIN"/>
    <property type="match status" value="1"/>
</dbReference>
<dbReference type="InterPro" id="IPR016134">
    <property type="entry name" value="Dockerin_dom"/>
</dbReference>
<sequence length="607" mass="65783">MTKHIKKSLSVFLSAVILIGIFAVMPISASATQSRTENFSKIFSLSGSGSDDIVSVAAAQLGKTGSQLGYSEQWCADFVSDCAKLANQSSAIPASGYCPTLRKNITDAGGYYVDKYSAQKGDIVFYGNNGADHVEIVYAASNGNVSTYGGNSGSGSSLYARSVRQHPTQTQSIAYIVRPKYSAINKPTDVHLDKSQVWYDIQDDIVLYPHGNNADYFWISVYKDGNQIISQRLDVNSELRFSASQWGYGEYYSWITAANSAGGTDSKGISFSVVGAAGYSDVSVSSPWYDLSDTVSISVSPVCSKGQVIGIDKNGVERVVTENCDTTYTVPASQLGVGEYSAYFSVYNGSGGIDTKRVSFIIVDKPKEGAKVTSNKSNYSLNDKVEISVSASYSKGQVIGIDKKGIERVVTENCGTTYSIPASQLGRGAYTAYFSVYNGTGGYDTERISFAIDEQLLNPCISINKNYFSTNEIIKIYPSVIGKVNTYKTTIYDNNGNKIKTYENKDGKIEINTKELGAGTYNAIVTFSNYAFEESTDAIQFTVVNDHILGDVNSDGIINVNDVTALQLYISQSKDFSDEQKMLADYNQNGIIDVLDVTDIQQLIANS</sequence>
<dbReference type="CDD" id="cd14256">
    <property type="entry name" value="Dockerin_I"/>
    <property type="match status" value="1"/>
</dbReference>
<dbReference type="SUPFAM" id="SSF63446">
    <property type="entry name" value="Type I dockerin domain"/>
    <property type="match status" value="1"/>
</dbReference>
<accession>A0ABT0NFK2</accession>
<protein>
    <recommendedName>
        <fullName evidence="1">Dockerin domain-containing protein</fullName>
    </recommendedName>
</protein>
<dbReference type="Proteomes" id="UP001056693">
    <property type="component" value="Unassembled WGS sequence"/>
</dbReference>